<sequence length="80" mass="9038">MHPLTRQQSRESIFSWWSDSNPNLSGAALNLHALAKPLLKIMYHRQAMVFLQRNRGAPLSSEVLSILSSYLPLNYVSPST</sequence>
<feature type="non-terminal residue" evidence="1">
    <location>
        <position position="80"/>
    </location>
</feature>
<name>A0AAV9ZYI8_9AGAR</name>
<reference evidence="1 2" key="1">
    <citation type="journal article" date="2024" name="J Genomics">
        <title>Draft genome sequencing and assembly of Favolaschia claudopus CIRM-BRFM 2984 isolated from oak limbs.</title>
        <authorList>
            <person name="Navarro D."/>
            <person name="Drula E."/>
            <person name="Chaduli D."/>
            <person name="Cazenave R."/>
            <person name="Ahrendt S."/>
            <person name="Wang J."/>
            <person name="Lipzen A."/>
            <person name="Daum C."/>
            <person name="Barry K."/>
            <person name="Grigoriev I.V."/>
            <person name="Favel A."/>
            <person name="Rosso M.N."/>
            <person name="Martin F."/>
        </authorList>
    </citation>
    <scope>NUCLEOTIDE SEQUENCE [LARGE SCALE GENOMIC DNA]</scope>
    <source>
        <strain evidence="1 2">CIRM-BRFM 2984</strain>
    </source>
</reference>
<dbReference type="AlphaFoldDB" id="A0AAV9ZYI8"/>
<accession>A0AAV9ZYI8</accession>
<evidence type="ECO:0000313" key="2">
    <source>
        <dbReference type="Proteomes" id="UP001362999"/>
    </source>
</evidence>
<organism evidence="1 2">
    <name type="scientific">Favolaschia claudopus</name>
    <dbReference type="NCBI Taxonomy" id="2862362"/>
    <lineage>
        <taxon>Eukaryota</taxon>
        <taxon>Fungi</taxon>
        <taxon>Dikarya</taxon>
        <taxon>Basidiomycota</taxon>
        <taxon>Agaricomycotina</taxon>
        <taxon>Agaricomycetes</taxon>
        <taxon>Agaricomycetidae</taxon>
        <taxon>Agaricales</taxon>
        <taxon>Marasmiineae</taxon>
        <taxon>Mycenaceae</taxon>
        <taxon>Favolaschia</taxon>
    </lineage>
</organism>
<evidence type="ECO:0000313" key="1">
    <source>
        <dbReference type="EMBL" id="KAK6995736.1"/>
    </source>
</evidence>
<proteinExistence type="predicted"/>
<keyword evidence="2" id="KW-1185">Reference proteome</keyword>
<comment type="caution">
    <text evidence="1">The sequence shown here is derived from an EMBL/GenBank/DDBJ whole genome shotgun (WGS) entry which is preliminary data.</text>
</comment>
<gene>
    <name evidence="1" type="ORF">R3P38DRAFT_3074850</name>
</gene>
<dbReference type="EMBL" id="JAWWNJ010000101">
    <property type="protein sequence ID" value="KAK6995736.1"/>
    <property type="molecule type" value="Genomic_DNA"/>
</dbReference>
<dbReference type="Proteomes" id="UP001362999">
    <property type="component" value="Unassembled WGS sequence"/>
</dbReference>
<protein>
    <submittedName>
        <fullName evidence="1">Uncharacterized protein</fullName>
    </submittedName>
</protein>